<dbReference type="EMBL" id="JAYMYJ010000110">
    <property type="protein sequence ID" value="MEB4591565.1"/>
    <property type="molecule type" value="Genomic_DNA"/>
</dbReference>
<evidence type="ECO:0008006" key="4">
    <source>
        <dbReference type="Google" id="ProtNLM"/>
    </source>
</evidence>
<dbReference type="PROSITE" id="PS51257">
    <property type="entry name" value="PROKAR_LIPOPROTEIN"/>
    <property type="match status" value="1"/>
</dbReference>
<accession>A0ABU6CXL0</accession>
<evidence type="ECO:0000313" key="2">
    <source>
        <dbReference type="EMBL" id="MEB4591565.1"/>
    </source>
</evidence>
<evidence type="ECO:0000256" key="1">
    <source>
        <dbReference type="SAM" id="SignalP"/>
    </source>
</evidence>
<protein>
    <recommendedName>
        <fullName evidence="4">Lipoprotein</fullName>
    </recommendedName>
</protein>
<sequence length="187" mass="19802">MKHIGLTIGIGLLVGACAAPPVTNGPSTGSGPSGGAQAQLQEIQLDTALPQAVNELTDWRFAFAATPDGGSGERVFSYDSAESLRKDTVLRGQWLQGVKNTQKAADIMAQRVSKAVDFNRYDLVVVQLLDGGPPFGNYRYTAVGPNAVEFCIDPTPNPSGVSGMAMHTTAKSYLAPKGMRVYQCAKR</sequence>
<gene>
    <name evidence="2" type="ORF">VSS37_11285</name>
</gene>
<organism evidence="2 3">
    <name type="scientific">Candidatus Thiothrix phosphatis</name>
    <dbReference type="NCBI Taxonomy" id="3112415"/>
    <lineage>
        <taxon>Bacteria</taxon>
        <taxon>Pseudomonadati</taxon>
        <taxon>Pseudomonadota</taxon>
        <taxon>Gammaproteobacteria</taxon>
        <taxon>Thiotrichales</taxon>
        <taxon>Thiotrichaceae</taxon>
        <taxon>Thiothrix</taxon>
    </lineage>
</organism>
<name>A0ABU6CXL0_9GAMM</name>
<reference evidence="3" key="1">
    <citation type="submission" date="2023-07" db="EMBL/GenBank/DDBJ databases">
        <title>The carbon used by Thiothrix.</title>
        <authorList>
            <person name="Chen L."/>
        </authorList>
    </citation>
    <scope>NUCLEOTIDE SEQUENCE [LARGE SCALE GENOMIC DNA]</scope>
</reference>
<keyword evidence="3" id="KW-1185">Reference proteome</keyword>
<feature type="chain" id="PRO_5046708701" description="Lipoprotein" evidence="1">
    <location>
        <begin position="19"/>
        <end position="187"/>
    </location>
</feature>
<keyword evidence="1" id="KW-0732">Signal</keyword>
<evidence type="ECO:0000313" key="3">
    <source>
        <dbReference type="Proteomes" id="UP001308005"/>
    </source>
</evidence>
<feature type="signal peptide" evidence="1">
    <location>
        <begin position="1"/>
        <end position="18"/>
    </location>
</feature>
<proteinExistence type="predicted"/>
<dbReference type="Proteomes" id="UP001308005">
    <property type="component" value="Unassembled WGS sequence"/>
</dbReference>
<dbReference type="RefSeq" id="WP_324695261.1">
    <property type="nucleotide sequence ID" value="NZ_JAYMYJ010000110.1"/>
</dbReference>
<comment type="caution">
    <text evidence="2">The sequence shown here is derived from an EMBL/GenBank/DDBJ whole genome shotgun (WGS) entry which is preliminary data.</text>
</comment>